<name>A0ABU3GXR4_9SPHI</name>
<protein>
    <recommendedName>
        <fullName evidence="3">DUF4252 domain-containing protein</fullName>
    </recommendedName>
</protein>
<evidence type="ECO:0000313" key="2">
    <source>
        <dbReference type="Proteomes" id="UP001258315"/>
    </source>
</evidence>
<proteinExistence type="predicted"/>
<organism evidence="1 2">
    <name type="scientific">Mucilaginibacter terrae</name>
    <dbReference type="NCBI Taxonomy" id="1955052"/>
    <lineage>
        <taxon>Bacteria</taxon>
        <taxon>Pseudomonadati</taxon>
        <taxon>Bacteroidota</taxon>
        <taxon>Sphingobacteriia</taxon>
        <taxon>Sphingobacteriales</taxon>
        <taxon>Sphingobacteriaceae</taxon>
        <taxon>Mucilaginibacter</taxon>
    </lineage>
</organism>
<evidence type="ECO:0000313" key="1">
    <source>
        <dbReference type="EMBL" id="MDT3404564.1"/>
    </source>
</evidence>
<comment type="caution">
    <text evidence="1">The sequence shown here is derived from an EMBL/GenBank/DDBJ whole genome shotgun (WGS) entry which is preliminary data.</text>
</comment>
<sequence length="220" mass="24541">MKTIGKQISKIILLAAGILCFGVLTVEAQHKKSKITKPAARPTTSTTLSSFIKNAAEAGIEFRQPLPFKEVAAANNENFSFDYGMNIPGQDFEIWLQVHSLKQNWASYEQMKNVSGKTLANPDSAYVEAARAHAAALSDDTKFFTRSLSTDFLEQYNADAGKTYLLNLADLPETKHYKYAFIIALQKDHTGYLLAVCLTNVKGPDFFKNINKARDCMRFK</sequence>
<accession>A0ABU3GXR4</accession>
<gene>
    <name evidence="1" type="ORF">QE417_003636</name>
</gene>
<evidence type="ECO:0008006" key="3">
    <source>
        <dbReference type="Google" id="ProtNLM"/>
    </source>
</evidence>
<dbReference type="Proteomes" id="UP001258315">
    <property type="component" value="Unassembled WGS sequence"/>
</dbReference>
<dbReference type="RefSeq" id="WP_311951987.1">
    <property type="nucleotide sequence ID" value="NZ_JAVLVU010000001.1"/>
</dbReference>
<dbReference type="EMBL" id="JAVLVU010000001">
    <property type="protein sequence ID" value="MDT3404564.1"/>
    <property type="molecule type" value="Genomic_DNA"/>
</dbReference>
<reference evidence="2" key="1">
    <citation type="submission" date="2023-07" db="EMBL/GenBank/DDBJ databases">
        <title>Functional and genomic diversity of the sorghum phyllosphere microbiome.</title>
        <authorList>
            <person name="Shade A."/>
        </authorList>
    </citation>
    <scope>NUCLEOTIDE SEQUENCE [LARGE SCALE GENOMIC DNA]</scope>
    <source>
        <strain evidence="2">SORGH_AS_0422</strain>
    </source>
</reference>
<keyword evidence="2" id="KW-1185">Reference proteome</keyword>